<organism evidence="9 10">
    <name type="scientific">Hungatella hathewayi</name>
    <dbReference type="NCBI Taxonomy" id="154046"/>
    <lineage>
        <taxon>Bacteria</taxon>
        <taxon>Bacillati</taxon>
        <taxon>Bacillota</taxon>
        <taxon>Clostridia</taxon>
        <taxon>Lachnospirales</taxon>
        <taxon>Lachnospiraceae</taxon>
        <taxon>Hungatella</taxon>
    </lineage>
</organism>
<dbReference type="PANTHER" id="PTHR23514:SF3">
    <property type="entry name" value="BYPASS OF STOP CODON PROTEIN 6"/>
    <property type="match status" value="1"/>
</dbReference>
<dbReference type="EMBL" id="CYZE01000001">
    <property type="protein sequence ID" value="CUN49127.1"/>
    <property type="molecule type" value="Genomic_DNA"/>
</dbReference>
<evidence type="ECO:0000256" key="1">
    <source>
        <dbReference type="ARBA" id="ARBA00004651"/>
    </source>
</evidence>
<comment type="similarity">
    <text evidence="2">Belongs to the major facilitator superfamily.</text>
</comment>
<dbReference type="GO" id="GO:0022857">
    <property type="term" value="F:transmembrane transporter activity"/>
    <property type="evidence" value="ECO:0007669"/>
    <property type="project" value="InterPro"/>
</dbReference>
<evidence type="ECO:0000256" key="3">
    <source>
        <dbReference type="ARBA" id="ARBA00022448"/>
    </source>
</evidence>
<dbReference type="InterPro" id="IPR020846">
    <property type="entry name" value="MFS_dom"/>
</dbReference>
<accession>A0A173XE03</accession>
<dbReference type="PROSITE" id="PS50850">
    <property type="entry name" value="MFS"/>
    <property type="match status" value="1"/>
</dbReference>
<dbReference type="RefSeq" id="WP_055652762.1">
    <property type="nucleotide sequence ID" value="NZ_CABIXC010000001.1"/>
</dbReference>
<feature type="transmembrane region" description="Helical" evidence="7">
    <location>
        <begin position="165"/>
        <end position="187"/>
    </location>
</feature>
<feature type="transmembrane region" description="Helical" evidence="7">
    <location>
        <begin position="208"/>
        <end position="227"/>
    </location>
</feature>
<sequence length="391" mass="41520">MKTDRRKQIFIRCCYGYSVSGMAVLVIGAILPSVIAEAGISFLAAGGLLSVMAVGNLLASFLFPVMVPAMGRRFSITGMTAMAPLCLLGLTLLPPLPVMYGIMLVYGLVRGSVTIINNAAVNDIYDGGAAGKLNLLHCSFAVGAFLAPFLTAVLLKLGFGWRSVVYLLIFITATSALTYGTMDYSLLNERARDAAPLKQSGKREGREFLKSFQFHCIALILFFYLGVENCINGWFVTYLQNTGVMSETYATTLVSVTWLVIMAGRLVCASLSGRMRRSSLILINALGSGICFFLLISTKSLPLITLALIGFGFFLAGIYPTCIADAGPLIQGSTFGMSVLTAISAMGGILTPQIVGGAADHVGIVAAVGILVVNVILVILLAGINRKKYCD</sequence>
<reference evidence="9 10" key="1">
    <citation type="submission" date="2015-09" db="EMBL/GenBank/DDBJ databases">
        <authorList>
            <consortium name="Pathogen Informatics"/>
        </authorList>
    </citation>
    <scope>NUCLEOTIDE SEQUENCE [LARGE SCALE GENOMIC DNA]</scope>
    <source>
        <strain evidence="9 10">2789STDY5608850</strain>
    </source>
</reference>
<dbReference type="InterPro" id="IPR051788">
    <property type="entry name" value="MFS_Transporter"/>
</dbReference>
<name>A0A173XE03_9FIRM</name>
<feature type="transmembrane region" description="Helical" evidence="7">
    <location>
        <begin position="133"/>
        <end position="159"/>
    </location>
</feature>
<dbReference type="InterPro" id="IPR036259">
    <property type="entry name" value="MFS_trans_sf"/>
</dbReference>
<dbReference type="GO" id="GO:0005886">
    <property type="term" value="C:plasma membrane"/>
    <property type="evidence" value="ECO:0007669"/>
    <property type="project" value="UniProtKB-SubCell"/>
</dbReference>
<feature type="transmembrane region" description="Helical" evidence="7">
    <location>
        <begin position="361"/>
        <end position="384"/>
    </location>
</feature>
<feature type="transmembrane region" description="Helical" evidence="7">
    <location>
        <begin position="99"/>
        <end position="121"/>
    </location>
</feature>
<feature type="transmembrane region" description="Helical" evidence="7">
    <location>
        <begin position="247"/>
        <end position="268"/>
    </location>
</feature>
<dbReference type="Proteomes" id="UP000095651">
    <property type="component" value="Unassembled WGS sequence"/>
</dbReference>
<proteinExistence type="inferred from homology"/>
<evidence type="ECO:0000256" key="2">
    <source>
        <dbReference type="ARBA" id="ARBA00008335"/>
    </source>
</evidence>
<feature type="transmembrane region" description="Helical" evidence="7">
    <location>
        <begin position="12"/>
        <end position="36"/>
    </location>
</feature>
<dbReference type="Gene3D" id="1.20.1250.20">
    <property type="entry name" value="MFS general substrate transporter like domains"/>
    <property type="match status" value="2"/>
</dbReference>
<keyword evidence="4 7" id="KW-0812">Transmembrane</keyword>
<dbReference type="InterPro" id="IPR011701">
    <property type="entry name" value="MFS"/>
</dbReference>
<evidence type="ECO:0000256" key="6">
    <source>
        <dbReference type="ARBA" id="ARBA00023136"/>
    </source>
</evidence>
<dbReference type="SUPFAM" id="SSF103473">
    <property type="entry name" value="MFS general substrate transporter"/>
    <property type="match status" value="1"/>
</dbReference>
<protein>
    <submittedName>
        <fullName evidence="9">Major facilitator superfamily protein</fullName>
    </submittedName>
</protein>
<evidence type="ECO:0000313" key="10">
    <source>
        <dbReference type="Proteomes" id="UP000095651"/>
    </source>
</evidence>
<evidence type="ECO:0000313" key="9">
    <source>
        <dbReference type="EMBL" id="CUN49127.1"/>
    </source>
</evidence>
<gene>
    <name evidence="9" type="ORF">ERS852407_00356</name>
</gene>
<keyword evidence="3" id="KW-0813">Transport</keyword>
<evidence type="ECO:0000259" key="8">
    <source>
        <dbReference type="PROSITE" id="PS50850"/>
    </source>
</evidence>
<dbReference type="Pfam" id="PF07690">
    <property type="entry name" value="MFS_1"/>
    <property type="match status" value="1"/>
</dbReference>
<keyword evidence="5 7" id="KW-1133">Transmembrane helix</keyword>
<feature type="transmembrane region" description="Helical" evidence="7">
    <location>
        <begin position="74"/>
        <end position="93"/>
    </location>
</feature>
<feature type="transmembrane region" description="Helical" evidence="7">
    <location>
        <begin position="42"/>
        <end position="67"/>
    </location>
</feature>
<feature type="transmembrane region" description="Helical" evidence="7">
    <location>
        <begin position="335"/>
        <end position="355"/>
    </location>
</feature>
<feature type="domain" description="Major facilitator superfamily (MFS) profile" evidence="8">
    <location>
        <begin position="9"/>
        <end position="387"/>
    </location>
</feature>
<feature type="transmembrane region" description="Helical" evidence="7">
    <location>
        <begin position="280"/>
        <end position="297"/>
    </location>
</feature>
<evidence type="ECO:0000256" key="7">
    <source>
        <dbReference type="SAM" id="Phobius"/>
    </source>
</evidence>
<comment type="subcellular location">
    <subcellularLocation>
        <location evidence="1">Cell membrane</location>
        <topology evidence="1">Multi-pass membrane protein</topology>
    </subcellularLocation>
</comment>
<dbReference type="AlphaFoldDB" id="A0A173XE03"/>
<evidence type="ECO:0000256" key="5">
    <source>
        <dbReference type="ARBA" id="ARBA00022989"/>
    </source>
</evidence>
<keyword evidence="6 7" id="KW-0472">Membrane</keyword>
<feature type="transmembrane region" description="Helical" evidence="7">
    <location>
        <begin position="303"/>
        <end position="323"/>
    </location>
</feature>
<dbReference type="PANTHER" id="PTHR23514">
    <property type="entry name" value="BYPASS OF STOP CODON PROTEIN 6"/>
    <property type="match status" value="1"/>
</dbReference>
<evidence type="ECO:0000256" key="4">
    <source>
        <dbReference type="ARBA" id="ARBA00022692"/>
    </source>
</evidence>